<dbReference type="Pfam" id="PF00252">
    <property type="entry name" value="Ribosomal_L16"/>
    <property type="match status" value="1"/>
</dbReference>
<keyword evidence="4" id="KW-0542">Nucleomorph</keyword>
<accession>F2HID0</accession>
<dbReference type="SUPFAM" id="SSF54686">
    <property type="entry name" value="Ribosomal protein L16p/L10e"/>
    <property type="match status" value="1"/>
</dbReference>
<dbReference type="GO" id="GO:0003735">
    <property type="term" value="F:structural constituent of ribosome"/>
    <property type="evidence" value="ECO:0007669"/>
    <property type="project" value="InterPro"/>
</dbReference>
<evidence type="ECO:0000313" key="5">
    <source>
        <dbReference type="Proteomes" id="UP000243423"/>
    </source>
</evidence>
<dbReference type="GO" id="GO:0005840">
    <property type="term" value="C:ribosome"/>
    <property type="evidence" value="ECO:0007669"/>
    <property type="project" value="UniProtKB-KW"/>
</dbReference>
<dbReference type="Proteomes" id="UP000243423">
    <property type="component" value="Nucleomorph 3"/>
</dbReference>
<dbReference type="PIRSF" id="PIRSF005590">
    <property type="entry name" value="Ribosomal_L10"/>
    <property type="match status" value="1"/>
</dbReference>
<keyword evidence="3" id="KW-0687">Ribonucleoprotein</keyword>
<dbReference type="RefSeq" id="XP_003239952.1">
    <property type="nucleotide sequence ID" value="XM_003239904.1"/>
</dbReference>
<organism evidence="4 5">
    <name type="scientific">Cryptomonas paramaecium</name>
    <dbReference type="NCBI Taxonomy" id="2898"/>
    <lineage>
        <taxon>Eukaryota</taxon>
        <taxon>Cryptophyceae</taxon>
        <taxon>Cryptomonadales</taxon>
        <taxon>Cryptomonadaceae</taxon>
        <taxon>Cryptomonas</taxon>
    </lineage>
</organism>
<reference evidence="4 5" key="1">
    <citation type="journal article" date="2011" name="Genome Biol. Evol.">
        <title>Complete nucleomorph genome sequence of the nonphotosynthetic alga Cryptomonas paramecium reveals a core nucleomorph gene set.</title>
        <authorList>
            <person name="Tanifuji G."/>
            <person name="Onodera N.T."/>
            <person name="Wheeler T.J."/>
            <person name="Dlutek M."/>
            <person name="Donaher N."/>
            <person name="Archibald J.M."/>
        </authorList>
    </citation>
    <scope>NUCLEOTIDE SEQUENCE [LARGE SCALE GENOMIC DNA]</scope>
    <source>
        <strain evidence="4 5">CCAP977/2A</strain>
    </source>
</reference>
<dbReference type="InterPro" id="IPR016180">
    <property type="entry name" value="Ribosomal_uL16_dom"/>
</dbReference>
<comment type="similarity">
    <text evidence="1">Belongs to the universal ribosomal protein uL16 family.</text>
</comment>
<dbReference type="InterPro" id="IPR036920">
    <property type="entry name" value="Ribosomal_uL16_sf"/>
</dbReference>
<keyword evidence="2 4" id="KW-0689">Ribosomal protein</keyword>
<dbReference type="InterPro" id="IPR047873">
    <property type="entry name" value="Ribosomal_uL16"/>
</dbReference>
<sequence length="195" mass="22433">MARRPWKCYRYLKRKPYPKSRFCRGVPESKIKIFDIGNKKSNSKDLLYCVHLVSNQDIQISSEALEAARVVCNKYLVIHAGKDCFHLKIKVHPFHVLRINKMLSCAGADRLQSGMRGAFGKPYGTASRVNKNQVIISAKSKKCYIPEIIKALQKAKHKFSGSQKIFISRNWGFSNIRKKDMEELEKISQKDRIAC</sequence>
<dbReference type="GeneID" id="10447308"/>
<gene>
    <name evidence="4" type="primary">rpl10</name>
    <name evidence="4" type="ORF">CPARA_3gp396</name>
</gene>
<dbReference type="PANTHER" id="PTHR11726">
    <property type="entry name" value="60S RIBOSOMAL PROTEIN L10"/>
    <property type="match status" value="1"/>
</dbReference>
<dbReference type="AlphaFoldDB" id="F2HID0"/>
<geneLocation type="nucleomorph" evidence="4"/>
<dbReference type="CDD" id="cd01433">
    <property type="entry name" value="Ribosomal_L16_L10e"/>
    <property type="match status" value="1"/>
</dbReference>
<dbReference type="InterPro" id="IPR001197">
    <property type="entry name" value="Ribosomal_uL16_euk_arch"/>
</dbReference>
<evidence type="ECO:0000313" key="4">
    <source>
        <dbReference type="EMBL" id="AEA39054.1"/>
    </source>
</evidence>
<dbReference type="GO" id="GO:0006412">
    <property type="term" value="P:translation"/>
    <property type="evidence" value="ECO:0007669"/>
    <property type="project" value="InterPro"/>
</dbReference>
<protein>
    <submittedName>
        <fullName evidence="4">60S ribosomal protein L10</fullName>
    </submittedName>
</protein>
<evidence type="ECO:0000256" key="2">
    <source>
        <dbReference type="ARBA" id="ARBA00022980"/>
    </source>
</evidence>
<dbReference type="Gene3D" id="3.90.1170.10">
    <property type="entry name" value="Ribosomal protein L10e/L16"/>
    <property type="match status" value="1"/>
</dbReference>
<name>F2HID0_9CRYP</name>
<proteinExistence type="inferred from homology"/>
<dbReference type="FunFam" id="3.90.1170.10:FF:000002">
    <property type="entry name" value="60S ribosomal protein L10"/>
    <property type="match status" value="1"/>
</dbReference>
<dbReference type="EMBL" id="CP002174">
    <property type="protein sequence ID" value="AEA39054.1"/>
    <property type="molecule type" value="Genomic_DNA"/>
</dbReference>
<evidence type="ECO:0000256" key="3">
    <source>
        <dbReference type="ARBA" id="ARBA00023274"/>
    </source>
</evidence>
<evidence type="ECO:0000256" key="1">
    <source>
        <dbReference type="ARBA" id="ARBA00008931"/>
    </source>
</evidence>
<dbReference type="GO" id="GO:1990904">
    <property type="term" value="C:ribonucleoprotein complex"/>
    <property type="evidence" value="ECO:0007669"/>
    <property type="project" value="UniProtKB-KW"/>
</dbReference>
<dbReference type="NCBIfam" id="NF003239">
    <property type="entry name" value="PRK04199.1-4"/>
    <property type="match status" value="1"/>
</dbReference>